<dbReference type="EMBL" id="CP136920">
    <property type="protein sequence ID" value="WOO39491.1"/>
    <property type="molecule type" value="Genomic_DNA"/>
</dbReference>
<dbReference type="InterPro" id="IPR003004">
    <property type="entry name" value="GspF/PilC"/>
</dbReference>
<protein>
    <submittedName>
        <fullName evidence="10">Type II secretion system F family protein</fullName>
    </submittedName>
</protein>
<feature type="transmembrane region" description="Helical" evidence="8">
    <location>
        <begin position="179"/>
        <end position="201"/>
    </location>
</feature>
<keyword evidence="5 8" id="KW-0812">Transmembrane</keyword>
<dbReference type="PRINTS" id="PR00812">
    <property type="entry name" value="BCTERIALGSPF"/>
</dbReference>
<keyword evidence="7 8" id="KW-0472">Membrane</keyword>
<dbReference type="Pfam" id="PF00482">
    <property type="entry name" value="T2SSF"/>
    <property type="match status" value="2"/>
</dbReference>
<evidence type="ECO:0000256" key="3">
    <source>
        <dbReference type="ARBA" id="ARBA00022475"/>
    </source>
</evidence>
<name>A0AAQ3L5P2_9BACT</name>
<keyword evidence="4" id="KW-0997">Cell inner membrane</keyword>
<evidence type="ECO:0000256" key="6">
    <source>
        <dbReference type="ARBA" id="ARBA00022989"/>
    </source>
</evidence>
<dbReference type="InterPro" id="IPR042094">
    <property type="entry name" value="T2SS_GspF_sf"/>
</dbReference>
<dbReference type="Gene3D" id="1.20.81.30">
    <property type="entry name" value="Type II secretion system (T2SS), domain F"/>
    <property type="match status" value="2"/>
</dbReference>
<dbReference type="KEGG" id="puo:RZN69_12780"/>
<reference evidence="10 11" key="1">
    <citation type="submission" date="2023-10" db="EMBL/GenBank/DDBJ databases">
        <title>Rubellicoccus peritrichatus gen. nov., sp. nov., isolated from an algae of coral reef tank.</title>
        <authorList>
            <person name="Luo J."/>
        </authorList>
    </citation>
    <scope>NUCLEOTIDE SEQUENCE [LARGE SCALE GENOMIC DNA]</scope>
    <source>
        <strain evidence="10 11">CR14</strain>
    </source>
</reference>
<feature type="domain" description="Type II secretion system protein GspF" evidence="9">
    <location>
        <begin position="81"/>
        <end position="202"/>
    </location>
</feature>
<proteinExistence type="inferred from homology"/>
<evidence type="ECO:0000313" key="11">
    <source>
        <dbReference type="Proteomes" id="UP001304300"/>
    </source>
</evidence>
<evidence type="ECO:0000256" key="2">
    <source>
        <dbReference type="ARBA" id="ARBA00005745"/>
    </source>
</evidence>
<evidence type="ECO:0000256" key="7">
    <source>
        <dbReference type="ARBA" id="ARBA00023136"/>
    </source>
</evidence>
<feature type="transmembrane region" description="Helical" evidence="8">
    <location>
        <begin position="232"/>
        <end position="253"/>
    </location>
</feature>
<evidence type="ECO:0000313" key="10">
    <source>
        <dbReference type="EMBL" id="WOO39491.1"/>
    </source>
</evidence>
<keyword evidence="11" id="KW-1185">Reference proteome</keyword>
<evidence type="ECO:0000259" key="9">
    <source>
        <dbReference type="Pfam" id="PF00482"/>
    </source>
</evidence>
<dbReference type="InterPro" id="IPR018076">
    <property type="entry name" value="T2SS_GspF_dom"/>
</dbReference>
<keyword evidence="3" id="KW-1003">Cell membrane</keyword>
<feature type="transmembrane region" description="Helical" evidence="8">
    <location>
        <begin position="385"/>
        <end position="408"/>
    </location>
</feature>
<evidence type="ECO:0000256" key="5">
    <source>
        <dbReference type="ARBA" id="ARBA00022692"/>
    </source>
</evidence>
<evidence type="ECO:0000256" key="1">
    <source>
        <dbReference type="ARBA" id="ARBA00004429"/>
    </source>
</evidence>
<sequence length="409" mass="44923">MSQFFYTSSLPTGERRQGVIEAESIDAARWLLLEKGLRPEQLQAATQSQTQQNAQGKTGLLSELDPRNWGRVKSVHIELTLRQLSVMLRSGLNLLSAIDTIIELPPSRAVRRCYLDIREKVESGSSLADAISEHKGFPKSVVAMVGLGEESGNLDVVMRRSAESMESIRQNRNAMITALFYPTFTLLFALGICVYMIVAVIPPMKQALDALGRPLPAMTQSLLDLSELVVTYGPHFFVVLVTIVIAFTFVWLWPPGRLGIDRILLRLPLIGTILRCGGTALFARSMATLLESGIRLVEGLRILSRIHGNLYFAQVVDSARNRVLEGGTLADSLGRGNAYTPMMIKMVGVGESSGNLVETLENVADFHDERLQTLIKQLSAMIEPAIVLIVGGLVGYIYIAFFVGLYGAM</sequence>
<evidence type="ECO:0000256" key="4">
    <source>
        <dbReference type="ARBA" id="ARBA00022519"/>
    </source>
</evidence>
<dbReference type="PANTHER" id="PTHR30012:SF0">
    <property type="entry name" value="TYPE II SECRETION SYSTEM PROTEIN F-RELATED"/>
    <property type="match status" value="1"/>
</dbReference>
<evidence type="ECO:0000256" key="8">
    <source>
        <dbReference type="SAM" id="Phobius"/>
    </source>
</evidence>
<dbReference type="PANTHER" id="PTHR30012">
    <property type="entry name" value="GENERAL SECRETION PATHWAY PROTEIN"/>
    <property type="match status" value="1"/>
</dbReference>
<dbReference type="Proteomes" id="UP001304300">
    <property type="component" value="Chromosome"/>
</dbReference>
<accession>A0AAQ3L5P2</accession>
<comment type="subcellular location">
    <subcellularLocation>
        <location evidence="1">Cell inner membrane</location>
        <topology evidence="1">Multi-pass membrane protein</topology>
    </subcellularLocation>
</comment>
<dbReference type="RefSeq" id="WP_317831404.1">
    <property type="nucleotide sequence ID" value="NZ_CP136920.1"/>
</dbReference>
<keyword evidence="6 8" id="KW-1133">Transmembrane helix</keyword>
<gene>
    <name evidence="10" type="ORF">RZN69_12780</name>
</gene>
<comment type="similarity">
    <text evidence="2">Belongs to the GSP F family.</text>
</comment>
<dbReference type="FunFam" id="1.20.81.30:FF:000001">
    <property type="entry name" value="Type II secretion system protein F"/>
    <property type="match status" value="2"/>
</dbReference>
<organism evidence="10 11">
    <name type="scientific">Rubellicoccus peritrichatus</name>
    <dbReference type="NCBI Taxonomy" id="3080537"/>
    <lineage>
        <taxon>Bacteria</taxon>
        <taxon>Pseudomonadati</taxon>
        <taxon>Verrucomicrobiota</taxon>
        <taxon>Opitutia</taxon>
        <taxon>Puniceicoccales</taxon>
        <taxon>Cerasicoccaceae</taxon>
        <taxon>Rubellicoccus</taxon>
    </lineage>
</organism>
<dbReference type="AlphaFoldDB" id="A0AAQ3L5P2"/>
<feature type="domain" description="Type II secretion system protein GspF" evidence="9">
    <location>
        <begin position="282"/>
        <end position="403"/>
    </location>
</feature>
<dbReference type="GO" id="GO:0005886">
    <property type="term" value="C:plasma membrane"/>
    <property type="evidence" value="ECO:0007669"/>
    <property type="project" value="UniProtKB-SubCell"/>
</dbReference>